<evidence type="ECO:0000313" key="1">
    <source>
        <dbReference type="EMBL" id="RPA74934.1"/>
    </source>
</evidence>
<accession>A0A3N4HZ36</accession>
<protein>
    <submittedName>
        <fullName evidence="1">Uncharacterized protein</fullName>
    </submittedName>
</protein>
<evidence type="ECO:0000313" key="2">
    <source>
        <dbReference type="Proteomes" id="UP000275078"/>
    </source>
</evidence>
<sequence>MRPGQARRPEVHLRISELKSFFTSDPVHRQLRIHFATLARHQTAYSYPDAFKGTDFFFWWYVTTYCELPGYEPSMPLHIMTRFCNIIEEALLFYVRTIYPYYMFIRGEDLSISRLEILHMFEQEDPRHLYIGLLWHFTAHDPSLMTGTKVERAIQARCEHGLLREEQAQLLELVVRKLFLQIETLLMSVEMVDRENEELVTLEMKRLIKRTNHSINAFFGSKRFRSERLEVLLMRYISDEEINWDVVKGLEIAQREVEERFPDWLGGDWRGYKPPAEDSEPDTND</sequence>
<keyword evidence="2" id="KW-1185">Reference proteome</keyword>
<dbReference type="AlphaFoldDB" id="A0A3N4HZ36"/>
<dbReference type="EMBL" id="ML119776">
    <property type="protein sequence ID" value="RPA74934.1"/>
    <property type="molecule type" value="Genomic_DNA"/>
</dbReference>
<reference evidence="1 2" key="1">
    <citation type="journal article" date="2018" name="Nat. Ecol. Evol.">
        <title>Pezizomycetes genomes reveal the molecular basis of ectomycorrhizal truffle lifestyle.</title>
        <authorList>
            <person name="Murat C."/>
            <person name="Payen T."/>
            <person name="Noel B."/>
            <person name="Kuo A."/>
            <person name="Morin E."/>
            <person name="Chen J."/>
            <person name="Kohler A."/>
            <person name="Krizsan K."/>
            <person name="Balestrini R."/>
            <person name="Da Silva C."/>
            <person name="Montanini B."/>
            <person name="Hainaut M."/>
            <person name="Levati E."/>
            <person name="Barry K.W."/>
            <person name="Belfiori B."/>
            <person name="Cichocki N."/>
            <person name="Clum A."/>
            <person name="Dockter R.B."/>
            <person name="Fauchery L."/>
            <person name="Guy J."/>
            <person name="Iotti M."/>
            <person name="Le Tacon F."/>
            <person name="Lindquist E.A."/>
            <person name="Lipzen A."/>
            <person name="Malagnac F."/>
            <person name="Mello A."/>
            <person name="Molinier V."/>
            <person name="Miyauchi S."/>
            <person name="Poulain J."/>
            <person name="Riccioni C."/>
            <person name="Rubini A."/>
            <person name="Sitrit Y."/>
            <person name="Splivallo R."/>
            <person name="Traeger S."/>
            <person name="Wang M."/>
            <person name="Zifcakova L."/>
            <person name="Wipf D."/>
            <person name="Zambonelli A."/>
            <person name="Paolocci F."/>
            <person name="Nowrousian M."/>
            <person name="Ottonello S."/>
            <person name="Baldrian P."/>
            <person name="Spatafora J.W."/>
            <person name="Henrissat B."/>
            <person name="Nagy L.G."/>
            <person name="Aury J.M."/>
            <person name="Wincker P."/>
            <person name="Grigoriev I.V."/>
            <person name="Bonfante P."/>
            <person name="Martin F.M."/>
        </authorList>
    </citation>
    <scope>NUCLEOTIDE SEQUENCE [LARGE SCALE GENOMIC DNA]</scope>
    <source>
        <strain evidence="1 2">RN42</strain>
    </source>
</reference>
<proteinExistence type="predicted"/>
<name>A0A3N4HZ36_ASCIM</name>
<gene>
    <name evidence="1" type="ORF">BJ508DRAFT_312430</name>
</gene>
<dbReference type="Proteomes" id="UP000275078">
    <property type="component" value="Unassembled WGS sequence"/>
</dbReference>
<organism evidence="1 2">
    <name type="scientific">Ascobolus immersus RN42</name>
    <dbReference type="NCBI Taxonomy" id="1160509"/>
    <lineage>
        <taxon>Eukaryota</taxon>
        <taxon>Fungi</taxon>
        <taxon>Dikarya</taxon>
        <taxon>Ascomycota</taxon>
        <taxon>Pezizomycotina</taxon>
        <taxon>Pezizomycetes</taxon>
        <taxon>Pezizales</taxon>
        <taxon>Ascobolaceae</taxon>
        <taxon>Ascobolus</taxon>
    </lineage>
</organism>